<accession>A0A399RRH4</accession>
<gene>
    <name evidence="10" type="ORF">D1223_01835</name>
</gene>
<evidence type="ECO:0000256" key="8">
    <source>
        <dbReference type="ARBA" id="ARBA00049547"/>
    </source>
</evidence>
<evidence type="ECO:0000256" key="1">
    <source>
        <dbReference type="ARBA" id="ARBA00001974"/>
    </source>
</evidence>
<dbReference type="EMBL" id="QWFX01000005">
    <property type="protein sequence ID" value="RIJ32619.1"/>
    <property type="molecule type" value="Genomic_DNA"/>
</dbReference>
<evidence type="ECO:0000256" key="5">
    <source>
        <dbReference type="ARBA" id="ARBA00023002"/>
    </source>
</evidence>
<organism evidence="10 11">
    <name type="scientific">Henriciella mobilis</name>
    <dbReference type="NCBI Taxonomy" id="2305467"/>
    <lineage>
        <taxon>Bacteria</taxon>
        <taxon>Pseudomonadati</taxon>
        <taxon>Pseudomonadota</taxon>
        <taxon>Alphaproteobacteria</taxon>
        <taxon>Hyphomonadales</taxon>
        <taxon>Hyphomonadaceae</taxon>
        <taxon>Henriciella</taxon>
    </lineage>
</organism>
<evidence type="ECO:0000259" key="9">
    <source>
        <dbReference type="Pfam" id="PF01266"/>
    </source>
</evidence>
<protein>
    <recommendedName>
        <fullName evidence="7">D-amino-acid oxidase</fullName>
        <ecNumber evidence="6">1.4.3.3</ecNumber>
    </recommendedName>
</protein>
<feature type="domain" description="FAD dependent oxidoreductase" evidence="9">
    <location>
        <begin position="106"/>
        <end position="361"/>
    </location>
</feature>
<sequence length="373" mass="40604">MRRRDMLSGLGLSSLGACTSMPVPSLKTYQPGRTYPPVQSSMQRVTRTVVGLRPYRPQGYRLEAEALGGKTIIHNYGHGGCGVTMSWGTSPVAAELAAHAAEGGPIAVLGAGVMGLTTALILARRGHAVTVYAEHLPPHTTSNIAGVLWFPTGYFDRNVATPDFLRRNHLLIRAAHRGFLPYVNRPGYGVYWADHHALSRRTPVAYDSLPGGDDIYPELQRAHENTLFGYAFMERFRAMIIDPDFYLDEIMQDAQIAGAHFIGTRLSGLSDVEALPEPVIVNCTGLGARDLFGDESLVPIRGQLSHLLPQPEIDYSYVAPTAEGVLYMFPRKTGIVLGGTHEMGETAMEPDPAQIKRMVEGHAELANRLSASS</sequence>
<evidence type="ECO:0000313" key="10">
    <source>
        <dbReference type="EMBL" id="RIJ32619.1"/>
    </source>
</evidence>
<dbReference type="PANTHER" id="PTHR11530">
    <property type="entry name" value="D-AMINO ACID OXIDASE"/>
    <property type="match status" value="1"/>
</dbReference>
<dbReference type="SUPFAM" id="SSF51971">
    <property type="entry name" value="Nucleotide-binding domain"/>
    <property type="match status" value="1"/>
</dbReference>
<keyword evidence="11" id="KW-1185">Reference proteome</keyword>
<dbReference type="PANTHER" id="PTHR11530:SF11">
    <property type="entry name" value="D-ASPARTATE OXIDASE"/>
    <property type="match status" value="1"/>
</dbReference>
<dbReference type="Pfam" id="PF01266">
    <property type="entry name" value="DAO"/>
    <property type="match status" value="1"/>
</dbReference>
<dbReference type="InterPro" id="IPR023209">
    <property type="entry name" value="DAO"/>
</dbReference>
<evidence type="ECO:0000256" key="3">
    <source>
        <dbReference type="ARBA" id="ARBA00022630"/>
    </source>
</evidence>
<keyword evidence="3" id="KW-0285">Flavoprotein</keyword>
<evidence type="ECO:0000313" key="11">
    <source>
        <dbReference type="Proteomes" id="UP000266385"/>
    </source>
</evidence>
<name>A0A399RRH4_9PROT</name>
<dbReference type="Proteomes" id="UP000266385">
    <property type="component" value="Unassembled WGS sequence"/>
</dbReference>
<evidence type="ECO:0000256" key="2">
    <source>
        <dbReference type="ARBA" id="ARBA00006730"/>
    </source>
</evidence>
<dbReference type="GO" id="GO:0019478">
    <property type="term" value="P:D-amino acid catabolic process"/>
    <property type="evidence" value="ECO:0007669"/>
    <property type="project" value="TreeGrafter"/>
</dbReference>
<dbReference type="GO" id="GO:0003884">
    <property type="term" value="F:D-amino-acid oxidase activity"/>
    <property type="evidence" value="ECO:0007669"/>
    <property type="project" value="UniProtKB-EC"/>
</dbReference>
<evidence type="ECO:0000256" key="4">
    <source>
        <dbReference type="ARBA" id="ARBA00022827"/>
    </source>
</evidence>
<comment type="similarity">
    <text evidence="2">Belongs to the DAMOX/DASOX family.</text>
</comment>
<proteinExistence type="inferred from homology"/>
<reference evidence="10 11" key="1">
    <citation type="submission" date="2018-08" db="EMBL/GenBank/DDBJ databases">
        <title>Henriciella mobilis sp. nov., isolated from seawater.</title>
        <authorList>
            <person name="Cheng H."/>
            <person name="Wu Y.-H."/>
            <person name="Xu X.-W."/>
            <person name="Guo L.-L."/>
        </authorList>
    </citation>
    <scope>NUCLEOTIDE SEQUENCE [LARGE SCALE GENOMIC DNA]</scope>
    <source>
        <strain evidence="10 11">JN25</strain>
    </source>
</reference>
<dbReference type="GO" id="GO:0071949">
    <property type="term" value="F:FAD binding"/>
    <property type="evidence" value="ECO:0007669"/>
    <property type="project" value="InterPro"/>
</dbReference>
<dbReference type="Gene3D" id="3.30.9.10">
    <property type="entry name" value="D-Amino Acid Oxidase, subunit A, domain 2"/>
    <property type="match status" value="1"/>
</dbReference>
<evidence type="ECO:0000256" key="7">
    <source>
        <dbReference type="ARBA" id="ARBA00039751"/>
    </source>
</evidence>
<dbReference type="GO" id="GO:0005737">
    <property type="term" value="C:cytoplasm"/>
    <property type="evidence" value="ECO:0007669"/>
    <property type="project" value="TreeGrafter"/>
</dbReference>
<dbReference type="RefSeq" id="WP_119374700.1">
    <property type="nucleotide sequence ID" value="NZ_QWFX01000005.1"/>
</dbReference>
<dbReference type="OrthoDB" id="246701at2"/>
<keyword evidence="4" id="KW-0274">FAD</keyword>
<dbReference type="PROSITE" id="PS51257">
    <property type="entry name" value="PROKAR_LIPOPROTEIN"/>
    <property type="match status" value="1"/>
</dbReference>
<comment type="caution">
    <text evidence="10">The sequence shown here is derived from an EMBL/GenBank/DDBJ whole genome shotgun (WGS) entry which is preliminary data.</text>
</comment>
<dbReference type="AlphaFoldDB" id="A0A399RRH4"/>
<dbReference type="InterPro" id="IPR006076">
    <property type="entry name" value="FAD-dep_OxRdtase"/>
</dbReference>
<dbReference type="SUPFAM" id="SSF54373">
    <property type="entry name" value="FAD-linked reductases, C-terminal domain"/>
    <property type="match status" value="1"/>
</dbReference>
<comment type="catalytic activity">
    <reaction evidence="8">
        <text>a D-alpha-amino acid + O2 + H2O = a 2-oxocarboxylate + H2O2 + NH4(+)</text>
        <dbReference type="Rhea" id="RHEA:21816"/>
        <dbReference type="ChEBI" id="CHEBI:15377"/>
        <dbReference type="ChEBI" id="CHEBI:15379"/>
        <dbReference type="ChEBI" id="CHEBI:16240"/>
        <dbReference type="ChEBI" id="CHEBI:28938"/>
        <dbReference type="ChEBI" id="CHEBI:35179"/>
        <dbReference type="ChEBI" id="CHEBI:59871"/>
        <dbReference type="EC" id="1.4.3.3"/>
    </reaction>
    <physiologicalReaction direction="left-to-right" evidence="8">
        <dbReference type="Rhea" id="RHEA:21817"/>
    </physiologicalReaction>
</comment>
<dbReference type="EC" id="1.4.3.3" evidence="6"/>
<comment type="cofactor">
    <cofactor evidence="1">
        <name>FAD</name>
        <dbReference type="ChEBI" id="CHEBI:57692"/>
    </cofactor>
</comment>
<evidence type="ECO:0000256" key="6">
    <source>
        <dbReference type="ARBA" id="ARBA00039101"/>
    </source>
</evidence>
<dbReference type="Gene3D" id="3.40.50.720">
    <property type="entry name" value="NAD(P)-binding Rossmann-like Domain"/>
    <property type="match status" value="2"/>
</dbReference>
<keyword evidence="5" id="KW-0560">Oxidoreductase</keyword>